<dbReference type="SMART" id="SM00220">
    <property type="entry name" value="S_TKc"/>
    <property type="match status" value="1"/>
</dbReference>
<dbReference type="OrthoDB" id="40902at2759"/>
<dbReference type="PROSITE" id="PS00108">
    <property type="entry name" value="PROTEIN_KINASE_ST"/>
    <property type="match status" value="1"/>
</dbReference>
<evidence type="ECO:0000313" key="6">
    <source>
        <dbReference type="EMBL" id="KRX01238.1"/>
    </source>
</evidence>
<name>A0A0V0QG87_PSEPJ</name>
<keyword evidence="2" id="KW-0547">Nucleotide-binding</keyword>
<dbReference type="InterPro" id="IPR008271">
    <property type="entry name" value="Ser/Thr_kinase_AS"/>
</dbReference>
<evidence type="ECO:0000313" key="7">
    <source>
        <dbReference type="Proteomes" id="UP000054937"/>
    </source>
</evidence>
<reference evidence="6 7" key="1">
    <citation type="journal article" date="2015" name="Sci. Rep.">
        <title>Genome of the facultative scuticociliatosis pathogen Pseudocohnilembus persalinus provides insight into its virulence through horizontal gene transfer.</title>
        <authorList>
            <person name="Xiong J."/>
            <person name="Wang G."/>
            <person name="Cheng J."/>
            <person name="Tian M."/>
            <person name="Pan X."/>
            <person name="Warren A."/>
            <person name="Jiang C."/>
            <person name="Yuan D."/>
            <person name="Miao W."/>
        </authorList>
    </citation>
    <scope>NUCLEOTIDE SEQUENCE [LARGE SCALE GENOMIC DNA]</scope>
    <source>
        <strain evidence="6">36N120E</strain>
    </source>
</reference>
<proteinExistence type="predicted"/>
<sequence>MQKQENNQNGQNTLVEIGNYIINKDQIVDKTSGNIVTYLGYNKDKPDLILSVKQRPYQQQNQEMVEYINREIKIMSSIKSKYVVRFNELQEGFKPIYNANIMHRDIKLENIYVHNHHIKISGFGFGKILTDYEYEETKSHTLLGCIEYMAPELLTQYIKLSQKQQKQQNQNKNQEIEQEDDEVQYSPKCDVWSMGVVFYQMLTGNKPYQNSNNIQLWLNSMQKDQLEFPNGTPQLVIDLITKMLRFDESKRLSWLEVFQHELFVQLQQDKSREESFASQFSTTSMKKQQIE</sequence>
<evidence type="ECO:0000259" key="5">
    <source>
        <dbReference type="PROSITE" id="PS50011"/>
    </source>
</evidence>
<dbReference type="EMBL" id="LDAU01000173">
    <property type="protein sequence ID" value="KRX01238.1"/>
    <property type="molecule type" value="Genomic_DNA"/>
</dbReference>
<dbReference type="PANTHER" id="PTHR24348">
    <property type="entry name" value="SERINE/THREONINE-PROTEIN KINASE UNC-51-RELATED"/>
    <property type="match status" value="1"/>
</dbReference>
<dbReference type="GO" id="GO:0005776">
    <property type="term" value="C:autophagosome"/>
    <property type="evidence" value="ECO:0007669"/>
    <property type="project" value="TreeGrafter"/>
</dbReference>
<dbReference type="Proteomes" id="UP000054937">
    <property type="component" value="Unassembled WGS sequence"/>
</dbReference>
<dbReference type="InterPro" id="IPR045269">
    <property type="entry name" value="Atg1-like"/>
</dbReference>
<feature type="domain" description="Protein kinase" evidence="5">
    <location>
        <begin position="1"/>
        <end position="263"/>
    </location>
</feature>
<keyword evidence="7" id="KW-1185">Reference proteome</keyword>
<dbReference type="InParanoid" id="A0A0V0QG87"/>
<accession>A0A0V0QG87</accession>
<dbReference type="PANTHER" id="PTHR24348:SF22">
    <property type="entry name" value="NON-SPECIFIC SERINE_THREONINE PROTEIN KINASE"/>
    <property type="match status" value="1"/>
</dbReference>
<evidence type="ECO:0000256" key="4">
    <source>
        <dbReference type="ARBA" id="ARBA00022840"/>
    </source>
</evidence>
<dbReference type="GO" id="GO:0005524">
    <property type="term" value="F:ATP binding"/>
    <property type="evidence" value="ECO:0007669"/>
    <property type="project" value="UniProtKB-KW"/>
</dbReference>
<organism evidence="6 7">
    <name type="scientific">Pseudocohnilembus persalinus</name>
    <name type="common">Ciliate</name>
    <dbReference type="NCBI Taxonomy" id="266149"/>
    <lineage>
        <taxon>Eukaryota</taxon>
        <taxon>Sar</taxon>
        <taxon>Alveolata</taxon>
        <taxon>Ciliophora</taxon>
        <taxon>Intramacronucleata</taxon>
        <taxon>Oligohymenophorea</taxon>
        <taxon>Scuticociliatia</taxon>
        <taxon>Philasterida</taxon>
        <taxon>Pseudocohnilembidae</taxon>
        <taxon>Pseudocohnilembus</taxon>
    </lineage>
</organism>
<dbReference type="InterPro" id="IPR000719">
    <property type="entry name" value="Prot_kinase_dom"/>
</dbReference>
<dbReference type="AlphaFoldDB" id="A0A0V0QG87"/>
<dbReference type="SUPFAM" id="SSF56112">
    <property type="entry name" value="Protein kinase-like (PK-like)"/>
    <property type="match status" value="1"/>
</dbReference>
<dbReference type="InterPro" id="IPR011009">
    <property type="entry name" value="Kinase-like_dom_sf"/>
</dbReference>
<keyword evidence="4" id="KW-0067">ATP-binding</keyword>
<evidence type="ECO:0000256" key="3">
    <source>
        <dbReference type="ARBA" id="ARBA00022777"/>
    </source>
</evidence>
<gene>
    <name evidence="6" type="ORF">PPERSA_05824</name>
</gene>
<dbReference type="Pfam" id="PF00069">
    <property type="entry name" value="Pkinase"/>
    <property type="match status" value="1"/>
</dbReference>
<dbReference type="PROSITE" id="PS50011">
    <property type="entry name" value="PROTEIN_KINASE_DOM"/>
    <property type="match status" value="1"/>
</dbReference>
<evidence type="ECO:0000256" key="1">
    <source>
        <dbReference type="ARBA" id="ARBA00022679"/>
    </source>
</evidence>
<dbReference type="GO" id="GO:0005829">
    <property type="term" value="C:cytosol"/>
    <property type="evidence" value="ECO:0007669"/>
    <property type="project" value="TreeGrafter"/>
</dbReference>
<keyword evidence="1" id="KW-0808">Transferase</keyword>
<keyword evidence="3 6" id="KW-0418">Kinase</keyword>
<dbReference type="GO" id="GO:0004674">
    <property type="term" value="F:protein serine/threonine kinase activity"/>
    <property type="evidence" value="ECO:0007669"/>
    <property type="project" value="InterPro"/>
</dbReference>
<dbReference type="Gene3D" id="1.10.510.10">
    <property type="entry name" value="Transferase(Phosphotransferase) domain 1"/>
    <property type="match status" value="1"/>
</dbReference>
<evidence type="ECO:0000256" key="2">
    <source>
        <dbReference type="ARBA" id="ARBA00022741"/>
    </source>
</evidence>
<dbReference type="GO" id="GO:0000045">
    <property type="term" value="P:autophagosome assembly"/>
    <property type="evidence" value="ECO:0007669"/>
    <property type="project" value="TreeGrafter"/>
</dbReference>
<dbReference type="GO" id="GO:0016020">
    <property type="term" value="C:membrane"/>
    <property type="evidence" value="ECO:0007669"/>
    <property type="project" value="TreeGrafter"/>
</dbReference>
<dbReference type="GO" id="GO:0000407">
    <property type="term" value="C:phagophore assembly site"/>
    <property type="evidence" value="ECO:0007669"/>
    <property type="project" value="TreeGrafter"/>
</dbReference>
<dbReference type="GO" id="GO:0010506">
    <property type="term" value="P:regulation of autophagy"/>
    <property type="evidence" value="ECO:0007669"/>
    <property type="project" value="InterPro"/>
</dbReference>
<protein>
    <submittedName>
        <fullName evidence="6">Protein kinase-like domain</fullName>
    </submittedName>
</protein>
<comment type="caution">
    <text evidence="6">The sequence shown here is derived from an EMBL/GenBank/DDBJ whole genome shotgun (WGS) entry which is preliminary data.</text>
</comment>